<gene>
    <name evidence="1" type="ORF">Pint_35541</name>
</gene>
<dbReference type="EMBL" id="CM047744">
    <property type="protein sequence ID" value="KAJ0027316.1"/>
    <property type="molecule type" value="Genomic_DNA"/>
</dbReference>
<evidence type="ECO:0000313" key="1">
    <source>
        <dbReference type="EMBL" id="KAJ0027316.1"/>
    </source>
</evidence>
<name>A0ACC0Y1V5_9ROSI</name>
<dbReference type="Proteomes" id="UP001163603">
    <property type="component" value="Chromosome 9"/>
</dbReference>
<reference evidence="2" key="1">
    <citation type="journal article" date="2023" name="G3 (Bethesda)">
        <title>Genome assembly and association tests identify interacting loci associated with vigor, precocity, and sex in interspecific pistachio rootstocks.</title>
        <authorList>
            <person name="Palmer W."/>
            <person name="Jacygrad E."/>
            <person name="Sagayaradj S."/>
            <person name="Cavanaugh K."/>
            <person name="Han R."/>
            <person name="Bertier L."/>
            <person name="Beede B."/>
            <person name="Kafkas S."/>
            <person name="Golino D."/>
            <person name="Preece J."/>
            <person name="Michelmore R."/>
        </authorList>
    </citation>
    <scope>NUCLEOTIDE SEQUENCE [LARGE SCALE GENOMIC DNA]</scope>
</reference>
<evidence type="ECO:0000313" key="2">
    <source>
        <dbReference type="Proteomes" id="UP001163603"/>
    </source>
</evidence>
<proteinExistence type="predicted"/>
<organism evidence="1 2">
    <name type="scientific">Pistacia integerrima</name>
    <dbReference type="NCBI Taxonomy" id="434235"/>
    <lineage>
        <taxon>Eukaryota</taxon>
        <taxon>Viridiplantae</taxon>
        <taxon>Streptophyta</taxon>
        <taxon>Embryophyta</taxon>
        <taxon>Tracheophyta</taxon>
        <taxon>Spermatophyta</taxon>
        <taxon>Magnoliopsida</taxon>
        <taxon>eudicotyledons</taxon>
        <taxon>Gunneridae</taxon>
        <taxon>Pentapetalae</taxon>
        <taxon>rosids</taxon>
        <taxon>malvids</taxon>
        <taxon>Sapindales</taxon>
        <taxon>Anacardiaceae</taxon>
        <taxon>Pistacia</taxon>
    </lineage>
</organism>
<sequence length="53" mass="5755">MHGGCIMPLNNHGAPVDSPKRKIGLFGLGWPDRNKGRTNNGEESSNNNPPTRD</sequence>
<keyword evidence="2" id="KW-1185">Reference proteome</keyword>
<comment type="caution">
    <text evidence="1">The sequence shown here is derived from an EMBL/GenBank/DDBJ whole genome shotgun (WGS) entry which is preliminary data.</text>
</comment>
<protein>
    <submittedName>
        <fullName evidence="1">Uncharacterized protein</fullName>
    </submittedName>
</protein>
<accession>A0ACC0Y1V5</accession>